<feature type="compositionally biased region" description="Basic and acidic residues" evidence="1">
    <location>
        <begin position="101"/>
        <end position="110"/>
    </location>
</feature>
<dbReference type="Proteomes" id="UP001302812">
    <property type="component" value="Unassembled WGS sequence"/>
</dbReference>
<reference evidence="2" key="2">
    <citation type="submission" date="2023-05" db="EMBL/GenBank/DDBJ databases">
        <authorList>
            <consortium name="Lawrence Berkeley National Laboratory"/>
            <person name="Steindorff A."/>
            <person name="Hensen N."/>
            <person name="Bonometti L."/>
            <person name="Westerberg I."/>
            <person name="Brannstrom I.O."/>
            <person name="Guillou S."/>
            <person name="Cros-Aarteil S."/>
            <person name="Calhoun S."/>
            <person name="Haridas S."/>
            <person name="Kuo A."/>
            <person name="Mondo S."/>
            <person name="Pangilinan J."/>
            <person name="Riley R."/>
            <person name="Labutti K."/>
            <person name="Andreopoulos B."/>
            <person name="Lipzen A."/>
            <person name="Chen C."/>
            <person name="Yanf M."/>
            <person name="Daum C."/>
            <person name="Ng V."/>
            <person name="Clum A."/>
            <person name="Ohm R."/>
            <person name="Martin F."/>
            <person name="Silar P."/>
            <person name="Natvig D."/>
            <person name="Lalanne C."/>
            <person name="Gautier V."/>
            <person name="Ament-Velasquez S.L."/>
            <person name="Kruys A."/>
            <person name="Hutchinson M.I."/>
            <person name="Powell A.J."/>
            <person name="Barry K."/>
            <person name="Miller A.N."/>
            <person name="Grigoriev I.V."/>
            <person name="Debuchy R."/>
            <person name="Gladieux P."/>
            <person name="Thoren M.H."/>
            <person name="Johannesson H."/>
        </authorList>
    </citation>
    <scope>NUCLEOTIDE SEQUENCE</scope>
    <source>
        <strain evidence="2">CBS 508.74</strain>
    </source>
</reference>
<feature type="compositionally biased region" description="Polar residues" evidence="1">
    <location>
        <begin position="26"/>
        <end position="38"/>
    </location>
</feature>
<name>A0AAN6YUH7_9PEZI</name>
<dbReference type="GeneID" id="89938806"/>
<reference evidence="2" key="1">
    <citation type="journal article" date="2023" name="Mol. Phylogenet. Evol.">
        <title>Genome-scale phylogeny and comparative genomics of the fungal order Sordariales.</title>
        <authorList>
            <person name="Hensen N."/>
            <person name="Bonometti L."/>
            <person name="Westerberg I."/>
            <person name="Brannstrom I.O."/>
            <person name="Guillou S."/>
            <person name="Cros-Aarteil S."/>
            <person name="Calhoun S."/>
            <person name="Haridas S."/>
            <person name="Kuo A."/>
            <person name="Mondo S."/>
            <person name="Pangilinan J."/>
            <person name="Riley R."/>
            <person name="LaButti K."/>
            <person name="Andreopoulos B."/>
            <person name="Lipzen A."/>
            <person name="Chen C."/>
            <person name="Yan M."/>
            <person name="Daum C."/>
            <person name="Ng V."/>
            <person name="Clum A."/>
            <person name="Steindorff A."/>
            <person name="Ohm R.A."/>
            <person name="Martin F."/>
            <person name="Silar P."/>
            <person name="Natvig D.O."/>
            <person name="Lalanne C."/>
            <person name="Gautier V."/>
            <person name="Ament-Velasquez S.L."/>
            <person name="Kruys A."/>
            <person name="Hutchinson M.I."/>
            <person name="Powell A.J."/>
            <person name="Barry K."/>
            <person name="Miller A.N."/>
            <person name="Grigoriev I.V."/>
            <person name="Debuchy R."/>
            <person name="Gladieux P."/>
            <person name="Hiltunen Thoren M."/>
            <person name="Johannesson H."/>
        </authorList>
    </citation>
    <scope>NUCLEOTIDE SEQUENCE</scope>
    <source>
        <strain evidence="2">CBS 508.74</strain>
    </source>
</reference>
<sequence>MSKSDKSGPQSTDFTTDYKAKLDEAASQSKNAPPSDESSGGIVDKISQYVPVLGKALGTSSKEEESEASSSVEPSVPPRRPEHDPQIEEFIRDQHRSKKVVKPETDTSTD</sequence>
<organism evidence="2 3">
    <name type="scientific">Canariomyces notabilis</name>
    <dbReference type="NCBI Taxonomy" id="2074819"/>
    <lineage>
        <taxon>Eukaryota</taxon>
        <taxon>Fungi</taxon>
        <taxon>Dikarya</taxon>
        <taxon>Ascomycota</taxon>
        <taxon>Pezizomycotina</taxon>
        <taxon>Sordariomycetes</taxon>
        <taxon>Sordariomycetidae</taxon>
        <taxon>Sordariales</taxon>
        <taxon>Chaetomiaceae</taxon>
        <taxon>Canariomyces</taxon>
    </lineage>
</organism>
<evidence type="ECO:0000313" key="3">
    <source>
        <dbReference type="Proteomes" id="UP001302812"/>
    </source>
</evidence>
<comment type="caution">
    <text evidence="2">The sequence shown here is derived from an EMBL/GenBank/DDBJ whole genome shotgun (WGS) entry which is preliminary data.</text>
</comment>
<proteinExistence type="predicted"/>
<feature type="region of interest" description="Disordered" evidence="1">
    <location>
        <begin position="1"/>
        <end position="110"/>
    </location>
</feature>
<protein>
    <submittedName>
        <fullName evidence="2">Uncharacterized protein</fullName>
    </submittedName>
</protein>
<evidence type="ECO:0000313" key="2">
    <source>
        <dbReference type="EMBL" id="KAK4114516.1"/>
    </source>
</evidence>
<evidence type="ECO:0000256" key="1">
    <source>
        <dbReference type="SAM" id="MobiDB-lite"/>
    </source>
</evidence>
<gene>
    <name evidence="2" type="ORF">N656DRAFT_776669</name>
</gene>
<dbReference type="RefSeq" id="XP_064672086.1">
    <property type="nucleotide sequence ID" value="XM_064814681.1"/>
</dbReference>
<accession>A0AAN6YUH7</accession>
<feature type="compositionally biased region" description="Basic and acidic residues" evidence="1">
    <location>
        <begin position="79"/>
        <end position="94"/>
    </location>
</feature>
<dbReference type="AlphaFoldDB" id="A0AAN6YUH7"/>
<dbReference type="EMBL" id="MU853336">
    <property type="protein sequence ID" value="KAK4114516.1"/>
    <property type="molecule type" value="Genomic_DNA"/>
</dbReference>
<keyword evidence="3" id="KW-1185">Reference proteome</keyword>